<comment type="caution">
    <text evidence="2">The sequence shown here is derived from an EMBL/GenBank/DDBJ whole genome shotgun (WGS) entry which is preliminary data.</text>
</comment>
<keyword evidence="3" id="KW-1185">Reference proteome</keyword>
<organism evidence="2 3">
    <name type="scientific">Caenorhabditis bovis</name>
    <dbReference type="NCBI Taxonomy" id="2654633"/>
    <lineage>
        <taxon>Eukaryota</taxon>
        <taxon>Metazoa</taxon>
        <taxon>Ecdysozoa</taxon>
        <taxon>Nematoda</taxon>
        <taxon>Chromadorea</taxon>
        <taxon>Rhabditida</taxon>
        <taxon>Rhabditina</taxon>
        <taxon>Rhabditomorpha</taxon>
        <taxon>Rhabditoidea</taxon>
        <taxon>Rhabditidae</taxon>
        <taxon>Peloderinae</taxon>
        <taxon>Caenorhabditis</taxon>
    </lineage>
</organism>
<reference evidence="2 3" key="1">
    <citation type="submission" date="2020-04" db="EMBL/GenBank/DDBJ databases">
        <authorList>
            <person name="Laetsch R D."/>
            <person name="Stevens L."/>
            <person name="Kumar S."/>
            <person name="Blaxter L. M."/>
        </authorList>
    </citation>
    <scope>NUCLEOTIDE SEQUENCE [LARGE SCALE GENOMIC DNA]</scope>
</reference>
<evidence type="ECO:0000313" key="3">
    <source>
        <dbReference type="Proteomes" id="UP000494206"/>
    </source>
</evidence>
<feature type="region of interest" description="Disordered" evidence="1">
    <location>
        <begin position="97"/>
        <end position="188"/>
    </location>
</feature>
<evidence type="ECO:0008006" key="4">
    <source>
        <dbReference type="Google" id="ProtNLM"/>
    </source>
</evidence>
<evidence type="ECO:0000256" key="1">
    <source>
        <dbReference type="SAM" id="MobiDB-lite"/>
    </source>
</evidence>
<dbReference type="AlphaFoldDB" id="A0A8S1F150"/>
<feature type="compositionally biased region" description="Basic and acidic residues" evidence="1">
    <location>
        <begin position="121"/>
        <end position="136"/>
    </location>
</feature>
<evidence type="ECO:0000313" key="2">
    <source>
        <dbReference type="EMBL" id="CAB3406113.1"/>
    </source>
</evidence>
<accession>A0A8S1F150</accession>
<gene>
    <name evidence="2" type="ORF">CBOVIS_LOCUS8228</name>
</gene>
<protein>
    <recommendedName>
        <fullName evidence="4">DUF5641 domain-containing protein</fullName>
    </recommendedName>
</protein>
<proteinExistence type="predicted"/>
<feature type="compositionally biased region" description="Polar residues" evidence="1">
    <location>
        <begin position="137"/>
        <end position="150"/>
    </location>
</feature>
<dbReference type="Proteomes" id="UP000494206">
    <property type="component" value="Unassembled WGS sequence"/>
</dbReference>
<dbReference type="EMBL" id="CADEPM010000005">
    <property type="protein sequence ID" value="CAB3406113.1"/>
    <property type="molecule type" value="Genomic_DNA"/>
</dbReference>
<dbReference type="OrthoDB" id="8019190at2759"/>
<sequence length="188" mass="21119">MQPLRPIDIVLPFSVKAFGFTLDAQEDCDHLPHTKRNYSNAGAVRVRSFNRGDTGHRQTKTTEFKPKVNDVVLIEQEGVPIHKWPMARITEVKSRSAQVINGRTRRKQEYPHKRLFFLEADPTRDPENESTTDSRPKTSNAPNSPETKTSPPGPGDQELPAAVDPIQGAPLAVGSVTDDVEEKRWKTR</sequence>
<name>A0A8S1F150_9PELO</name>